<dbReference type="Gene3D" id="2.30.40.10">
    <property type="entry name" value="Urease, subunit C, domain 1"/>
    <property type="match status" value="1"/>
</dbReference>
<feature type="domain" description="Amidohydrolase 3" evidence="1">
    <location>
        <begin position="48"/>
        <end position="531"/>
    </location>
</feature>
<dbReference type="InterPro" id="IPR011059">
    <property type="entry name" value="Metal-dep_hydrolase_composite"/>
</dbReference>
<organism evidence="2 3">
    <name type="scientific">Bacillus lumedeiriae</name>
    <dbReference type="NCBI Taxonomy" id="3058829"/>
    <lineage>
        <taxon>Bacteria</taxon>
        <taxon>Bacillati</taxon>
        <taxon>Bacillota</taxon>
        <taxon>Bacilli</taxon>
        <taxon>Bacillales</taxon>
        <taxon>Bacillaceae</taxon>
        <taxon>Bacillus</taxon>
    </lineage>
</organism>
<dbReference type="PANTHER" id="PTHR22642:SF2">
    <property type="entry name" value="PROTEIN LONG AFTER FAR-RED 3"/>
    <property type="match status" value="1"/>
</dbReference>
<dbReference type="CDD" id="cd01300">
    <property type="entry name" value="YtcJ_like"/>
    <property type="match status" value="1"/>
</dbReference>
<dbReference type="SUPFAM" id="SSF51338">
    <property type="entry name" value="Composite domain of metallo-dependent hydrolases"/>
    <property type="match status" value="1"/>
</dbReference>
<dbReference type="InterPro" id="IPR013108">
    <property type="entry name" value="Amidohydro_3"/>
</dbReference>
<proteinExistence type="predicted"/>
<sequence length="554" mass="61796">MYADVILHNAKFYTMDETVPVANKLAIKDGKIVGINDQAESFKGDGTKVMDLENKAVLPGIIESHAHPLEYAAELLKLDLRYEFTPTIADILQKVKEKSKEIPKGEWILGNGWDDTRLKDKRFPTIDELSAAAPDHPVMLKRICNHNAVVNRKALEVCGLLINPADPAGGRFHKDPATGQFSGLVQENAVTKFDVPAFSVSELKKAMEQAQQHFLKWGVTTVHDMAVKKKEMHIYQQMINENTLVLKVRLWLWALTQMGWDGVQEETFTMGIESGFGNDRLNIQGLKYMLDGSVGGKTAAVSEPFENDPDNIGITYMDQETINWHVRKAIGNDLRVSIHGIGDRAIEMALQAIEQGGGPEQIKSMRHRIEHVVLPTTDHLERIARNDIVAASSVGFIYSIGDSYLRNLGEERTKRIFPHASFKKYGISAPGNSDMPVCSGNPLYGIYSAAARKTIEGQRLGTEEKISVEDAIKAYTIDAAYSGFDEKIIGSLTVGKYADLIVLDQDPFAVREDDIKNITVQLTMVEGKVMYECKDGQDAFYTNEEDRKLEYSKL</sequence>
<comment type="caution">
    <text evidence="2">The sequence shown here is derived from an EMBL/GenBank/DDBJ whole genome shotgun (WGS) entry which is preliminary data.</text>
</comment>
<evidence type="ECO:0000313" key="3">
    <source>
        <dbReference type="Proteomes" id="UP001619911"/>
    </source>
</evidence>
<dbReference type="InterPro" id="IPR033932">
    <property type="entry name" value="YtcJ-like"/>
</dbReference>
<evidence type="ECO:0000313" key="2">
    <source>
        <dbReference type="EMBL" id="MFK2826996.1"/>
    </source>
</evidence>
<keyword evidence="3" id="KW-1185">Reference proteome</keyword>
<reference evidence="2 3" key="1">
    <citation type="submission" date="2023-07" db="EMBL/GenBank/DDBJ databases">
        <title>Bacillus lucianemedeirus sp. nov, a new species isolated from an immunobiological production facility.</title>
        <authorList>
            <person name="Costa L.V."/>
            <person name="Miranda R.V.S.L."/>
            <person name="Brandao M.L.L."/>
            <person name="Reis C.M.F."/>
            <person name="Frazao A.M."/>
            <person name="Cruz F.V."/>
            <person name="Baio P.V.P."/>
            <person name="Veras J.F.C."/>
            <person name="Ramos J.N."/>
            <person name="Vieira V."/>
        </authorList>
    </citation>
    <scope>NUCLEOTIDE SEQUENCE [LARGE SCALE GENOMIC DNA]</scope>
    <source>
        <strain evidence="2 3">B190/17</strain>
    </source>
</reference>
<dbReference type="Gene3D" id="3.10.310.70">
    <property type="match status" value="1"/>
</dbReference>
<keyword evidence="2" id="KW-0378">Hydrolase</keyword>
<dbReference type="EMBL" id="JAUIYO010000019">
    <property type="protein sequence ID" value="MFK2826996.1"/>
    <property type="molecule type" value="Genomic_DNA"/>
</dbReference>
<dbReference type="GO" id="GO:0016787">
    <property type="term" value="F:hydrolase activity"/>
    <property type="evidence" value="ECO:0007669"/>
    <property type="project" value="UniProtKB-KW"/>
</dbReference>
<dbReference type="InterPro" id="IPR032466">
    <property type="entry name" value="Metal_Hydrolase"/>
</dbReference>
<dbReference type="SUPFAM" id="SSF51556">
    <property type="entry name" value="Metallo-dependent hydrolases"/>
    <property type="match status" value="1"/>
</dbReference>
<dbReference type="EC" id="3.5.-.-" evidence="2"/>
<gene>
    <name evidence="2" type="ORF">QYG89_15190</name>
</gene>
<dbReference type="RefSeq" id="WP_404318872.1">
    <property type="nucleotide sequence ID" value="NZ_JAUIYO010000019.1"/>
</dbReference>
<dbReference type="Gene3D" id="3.20.20.140">
    <property type="entry name" value="Metal-dependent hydrolases"/>
    <property type="match status" value="1"/>
</dbReference>
<evidence type="ECO:0000259" key="1">
    <source>
        <dbReference type="Pfam" id="PF07969"/>
    </source>
</evidence>
<accession>A0ABW8IBW3</accession>
<protein>
    <submittedName>
        <fullName evidence="2">Amidohydrolase</fullName>
        <ecNumber evidence="2">3.5.-.-</ecNumber>
    </submittedName>
</protein>
<dbReference type="Proteomes" id="UP001619911">
    <property type="component" value="Unassembled WGS sequence"/>
</dbReference>
<dbReference type="Pfam" id="PF07969">
    <property type="entry name" value="Amidohydro_3"/>
    <property type="match status" value="1"/>
</dbReference>
<dbReference type="PANTHER" id="PTHR22642">
    <property type="entry name" value="IMIDAZOLONEPROPIONASE"/>
    <property type="match status" value="1"/>
</dbReference>
<name>A0ABW8IBW3_9BACI</name>